<evidence type="ECO:0000256" key="1">
    <source>
        <dbReference type="SAM" id="MobiDB-lite"/>
    </source>
</evidence>
<gene>
    <name evidence="2" type="ORF">GLRG_00434</name>
</gene>
<dbReference type="GeneID" id="24405799"/>
<dbReference type="RefSeq" id="XP_008089310.1">
    <property type="nucleotide sequence ID" value="XM_008091119.1"/>
</dbReference>
<dbReference type="EMBL" id="GG697331">
    <property type="protein sequence ID" value="EFQ25290.1"/>
    <property type="molecule type" value="Genomic_DNA"/>
</dbReference>
<evidence type="ECO:0000313" key="2">
    <source>
        <dbReference type="EMBL" id="EFQ25290.1"/>
    </source>
</evidence>
<dbReference type="HOGENOM" id="CLU_2468932_0_0_1"/>
<reference evidence="3" key="1">
    <citation type="journal article" date="2012" name="Nat. Genet.">
        <title>Lifestyle transitions in plant pathogenic Colletotrichum fungi deciphered by genome and transcriptome analyses.</title>
        <authorList>
            <person name="O'Connell R.J."/>
            <person name="Thon M.R."/>
            <person name="Hacquard S."/>
            <person name="Amyotte S.G."/>
            <person name="Kleemann J."/>
            <person name="Torres M.F."/>
            <person name="Damm U."/>
            <person name="Buiate E.A."/>
            <person name="Epstein L."/>
            <person name="Alkan N."/>
            <person name="Altmueller J."/>
            <person name="Alvarado-Balderrama L."/>
            <person name="Bauser C.A."/>
            <person name="Becker C."/>
            <person name="Birren B.W."/>
            <person name="Chen Z."/>
            <person name="Choi J."/>
            <person name="Crouch J.A."/>
            <person name="Duvick J.P."/>
            <person name="Farman M.A."/>
            <person name="Gan P."/>
            <person name="Heiman D."/>
            <person name="Henrissat B."/>
            <person name="Howard R.J."/>
            <person name="Kabbage M."/>
            <person name="Koch C."/>
            <person name="Kracher B."/>
            <person name="Kubo Y."/>
            <person name="Law A.D."/>
            <person name="Lebrun M.-H."/>
            <person name="Lee Y.-H."/>
            <person name="Miyara I."/>
            <person name="Moore N."/>
            <person name="Neumann U."/>
            <person name="Nordstroem K."/>
            <person name="Panaccione D.G."/>
            <person name="Panstruga R."/>
            <person name="Place M."/>
            <person name="Proctor R.H."/>
            <person name="Prusky D."/>
            <person name="Rech G."/>
            <person name="Reinhardt R."/>
            <person name="Rollins J.A."/>
            <person name="Rounsley S."/>
            <person name="Schardl C.L."/>
            <person name="Schwartz D.C."/>
            <person name="Shenoy N."/>
            <person name="Shirasu K."/>
            <person name="Sikhakolli U.R."/>
            <person name="Stueber K."/>
            <person name="Sukno S.A."/>
            <person name="Sweigard J.A."/>
            <person name="Takano Y."/>
            <person name="Takahara H."/>
            <person name="Trail F."/>
            <person name="van der Does H.C."/>
            <person name="Voll L.M."/>
            <person name="Will I."/>
            <person name="Young S."/>
            <person name="Zeng Q."/>
            <person name="Zhang J."/>
            <person name="Zhou S."/>
            <person name="Dickman M.B."/>
            <person name="Schulze-Lefert P."/>
            <person name="Ver Loren van Themaat E."/>
            <person name="Ma L.-J."/>
            <person name="Vaillancourt L.J."/>
        </authorList>
    </citation>
    <scope>NUCLEOTIDE SEQUENCE [LARGE SCALE GENOMIC DNA]</scope>
    <source>
        <strain evidence="3">M1.001 / M2 / FGSC 10212</strain>
    </source>
</reference>
<accession>E3Q2I9</accession>
<feature type="region of interest" description="Disordered" evidence="1">
    <location>
        <begin position="1"/>
        <end position="21"/>
    </location>
</feature>
<proteinExistence type="predicted"/>
<protein>
    <submittedName>
        <fullName evidence="2">Uncharacterized protein</fullName>
    </submittedName>
</protein>
<keyword evidence="3" id="KW-1185">Reference proteome</keyword>
<dbReference type="Proteomes" id="UP000008782">
    <property type="component" value="Unassembled WGS sequence"/>
</dbReference>
<name>E3Q2I9_COLGM</name>
<dbReference type="AlphaFoldDB" id="E3Q2I9"/>
<sequence>MREQGAEQMNPPRKSMARPPSIFSLKSHYPREFPFPAVVLHPTLELLPAHRRPTSALGSYEDLAMIAPAAPVYETRAAGAIDADVPSG</sequence>
<evidence type="ECO:0000313" key="3">
    <source>
        <dbReference type="Proteomes" id="UP000008782"/>
    </source>
</evidence>
<dbReference type="VEuPathDB" id="FungiDB:GLRG_00434"/>
<organism evidence="3">
    <name type="scientific">Colletotrichum graminicola (strain M1.001 / M2 / FGSC 10212)</name>
    <name type="common">Maize anthracnose fungus</name>
    <name type="synonym">Glomerella graminicola</name>
    <dbReference type="NCBI Taxonomy" id="645133"/>
    <lineage>
        <taxon>Eukaryota</taxon>
        <taxon>Fungi</taxon>
        <taxon>Dikarya</taxon>
        <taxon>Ascomycota</taxon>
        <taxon>Pezizomycotina</taxon>
        <taxon>Sordariomycetes</taxon>
        <taxon>Hypocreomycetidae</taxon>
        <taxon>Glomerellales</taxon>
        <taxon>Glomerellaceae</taxon>
        <taxon>Colletotrichum</taxon>
        <taxon>Colletotrichum graminicola species complex</taxon>
    </lineage>
</organism>